<feature type="transmembrane region" description="Helical" evidence="10">
    <location>
        <begin position="358"/>
        <end position="381"/>
    </location>
</feature>
<dbReference type="GO" id="GO:0005886">
    <property type="term" value="C:plasma membrane"/>
    <property type="evidence" value="ECO:0007669"/>
    <property type="project" value="UniProtKB-SubCell"/>
</dbReference>
<dbReference type="PANTHER" id="PTHR32089:SF114">
    <property type="entry name" value="METHYL-ACCEPTING CHEMOTAXIS PROTEIN MCPB"/>
    <property type="match status" value="1"/>
</dbReference>
<dbReference type="InterPro" id="IPR004089">
    <property type="entry name" value="MCPsignal_dom"/>
</dbReference>
<dbReference type="Gene3D" id="3.30.450.20">
    <property type="entry name" value="PAS domain"/>
    <property type="match status" value="2"/>
</dbReference>
<dbReference type="SMART" id="SM00304">
    <property type="entry name" value="HAMP"/>
    <property type="match status" value="1"/>
</dbReference>
<organism evidence="14 15">
    <name type="scientific">Sulfurimonas gotlandica (strain DSM 19862 / JCM 16533 / GD1)</name>
    <dbReference type="NCBI Taxonomy" id="929558"/>
    <lineage>
        <taxon>Bacteria</taxon>
        <taxon>Pseudomonadati</taxon>
        <taxon>Campylobacterota</taxon>
        <taxon>Epsilonproteobacteria</taxon>
        <taxon>Campylobacterales</taxon>
        <taxon>Sulfurimonadaceae</taxon>
        <taxon>Sulfurimonas</taxon>
    </lineage>
</organism>
<dbReference type="PATRIC" id="fig|929558.5.peg.439"/>
<dbReference type="EMBL" id="AFRZ01000001">
    <property type="protein sequence ID" value="EHP28968.1"/>
    <property type="molecule type" value="Genomic_DNA"/>
</dbReference>
<evidence type="ECO:0000256" key="8">
    <source>
        <dbReference type="PROSITE-ProRule" id="PRU00284"/>
    </source>
</evidence>
<dbReference type="SMART" id="SM01049">
    <property type="entry name" value="Cache_2"/>
    <property type="match status" value="2"/>
</dbReference>
<evidence type="ECO:0000259" key="13">
    <source>
        <dbReference type="PROSITE" id="PS50885"/>
    </source>
</evidence>
<dbReference type="AlphaFoldDB" id="B6BKB5"/>
<evidence type="ECO:0000256" key="11">
    <source>
        <dbReference type="SAM" id="SignalP"/>
    </source>
</evidence>
<dbReference type="SUPFAM" id="SSF58104">
    <property type="entry name" value="Methyl-accepting chemotaxis protein (MCP) signaling domain"/>
    <property type="match status" value="1"/>
</dbReference>
<accession>B6BKB5</accession>
<keyword evidence="15" id="KW-1185">Reference proteome</keyword>
<evidence type="ECO:0000256" key="9">
    <source>
        <dbReference type="SAM" id="Coils"/>
    </source>
</evidence>
<proteinExistence type="inferred from homology"/>
<keyword evidence="6 8" id="KW-0807">Transducer</keyword>
<dbReference type="Proteomes" id="UP000006431">
    <property type="component" value="Unassembled WGS sequence"/>
</dbReference>
<protein>
    <submittedName>
        <fullName evidence="14">Methyl-accepting chemotaxis sensory transducer</fullName>
    </submittedName>
</protein>
<feature type="coiled-coil region" evidence="9">
    <location>
        <begin position="491"/>
        <end position="525"/>
    </location>
</feature>
<evidence type="ECO:0000259" key="12">
    <source>
        <dbReference type="PROSITE" id="PS50111"/>
    </source>
</evidence>
<comment type="caution">
    <text evidence="14">The sequence shown here is derived from an EMBL/GenBank/DDBJ whole genome shotgun (WGS) entry which is preliminary data.</text>
</comment>
<dbReference type="Pfam" id="PF08269">
    <property type="entry name" value="dCache_2"/>
    <property type="match status" value="1"/>
</dbReference>
<comment type="similarity">
    <text evidence="7">Belongs to the methyl-accepting chemotaxis (MCP) protein family.</text>
</comment>
<name>B6BKB5_SULGG</name>
<dbReference type="PANTHER" id="PTHR32089">
    <property type="entry name" value="METHYL-ACCEPTING CHEMOTAXIS PROTEIN MCPB"/>
    <property type="match status" value="1"/>
</dbReference>
<keyword evidence="3 10" id="KW-0812">Transmembrane</keyword>
<evidence type="ECO:0000256" key="3">
    <source>
        <dbReference type="ARBA" id="ARBA00022692"/>
    </source>
</evidence>
<dbReference type="HOGENOM" id="CLU_000445_107_21_7"/>
<dbReference type="RefSeq" id="WP_008338131.1">
    <property type="nucleotide sequence ID" value="NZ_AFRZ01000001.1"/>
</dbReference>
<keyword evidence="11" id="KW-0732">Signal</keyword>
<dbReference type="eggNOG" id="COG0840">
    <property type="taxonomic scope" value="Bacteria"/>
</dbReference>
<accession>H1FUW1</accession>
<dbReference type="GO" id="GO:0007165">
    <property type="term" value="P:signal transduction"/>
    <property type="evidence" value="ECO:0007669"/>
    <property type="project" value="UniProtKB-KW"/>
</dbReference>
<dbReference type="Gene3D" id="1.10.287.950">
    <property type="entry name" value="Methyl-accepting chemotaxis protein"/>
    <property type="match status" value="1"/>
</dbReference>
<dbReference type="InterPro" id="IPR004010">
    <property type="entry name" value="Double_Cache_2"/>
</dbReference>
<dbReference type="CDD" id="cd06225">
    <property type="entry name" value="HAMP"/>
    <property type="match status" value="1"/>
</dbReference>
<keyword evidence="2" id="KW-1003">Cell membrane</keyword>
<feature type="signal peptide" evidence="11">
    <location>
        <begin position="1"/>
        <end position="30"/>
    </location>
</feature>
<dbReference type="InterPro" id="IPR003660">
    <property type="entry name" value="HAMP_dom"/>
</dbReference>
<dbReference type="Pfam" id="PF00015">
    <property type="entry name" value="MCPsignal"/>
    <property type="match status" value="1"/>
</dbReference>
<dbReference type="SMART" id="SM00283">
    <property type="entry name" value="MA"/>
    <property type="match status" value="1"/>
</dbReference>
<dbReference type="InterPro" id="IPR033480">
    <property type="entry name" value="sCache_2"/>
</dbReference>
<evidence type="ECO:0000256" key="5">
    <source>
        <dbReference type="ARBA" id="ARBA00023136"/>
    </source>
</evidence>
<evidence type="ECO:0000313" key="14">
    <source>
        <dbReference type="EMBL" id="EHP28968.1"/>
    </source>
</evidence>
<evidence type="ECO:0000256" key="6">
    <source>
        <dbReference type="ARBA" id="ARBA00023224"/>
    </source>
</evidence>
<feature type="domain" description="Methyl-accepting transducer" evidence="12">
    <location>
        <begin position="441"/>
        <end position="698"/>
    </location>
</feature>
<dbReference type="PROSITE" id="PS50111">
    <property type="entry name" value="CHEMOTAXIS_TRANSDUC_2"/>
    <property type="match status" value="1"/>
</dbReference>
<comment type="subcellular location">
    <subcellularLocation>
        <location evidence="1">Cell membrane</location>
        <topology evidence="1">Multi-pass membrane protein</topology>
    </subcellularLocation>
</comment>
<evidence type="ECO:0000256" key="10">
    <source>
        <dbReference type="SAM" id="Phobius"/>
    </source>
</evidence>
<keyword evidence="4 10" id="KW-1133">Transmembrane helix</keyword>
<dbReference type="STRING" id="929558.SMGD1_0441"/>
<reference evidence="14 15" key="1">
    <citation type="journal article" date="2012" name="Proc. Natl. Acad. Sci. U.S.A.">
        <title>Genome and physiology of a model Epsilonproteobacterium responsible for sulfide detoxification in marine oxygen depletion zones.</title>
        <authorList>
            <person name="Grote J."/>
            <person name="Schott T."/>
            <person name="Bruckner C.G."/>
            <person name="Glockner F.O."/>
            <person name="Jost G."/>
            <person name="Teeling H."/>
            <person name="Labrenz M."/>
            <person name="Jurgens K."/>
        </authorList>
    </citation>
    <scope>NUCLEOTIDE SEQUENCE [LARGE SCALE GENOMIC DNA]</scope>
    <source>
        <strain evidence="14 15">GD1</strain>
    </source>
</reference>
<evidence type="ECO:0000256" key="4">
    <source>
        <dbReference type="ARBA" id="ARBA00022989"/>
    </source>
</evidence>
<sequence length="713" mass="79837">MQEYLIKMSIQLRLQILIFTAMLFMSIALAAQFVNEVNNSTEKSIENYTKETYDVKKNELKMFTSIVVKTLNSFYEKTSIENVKKEVAGGLTQQMNLLYFTVESEYEKNKNRLSNSELKNHIKNIISTTRYSNDGYFWINDLDAVIIDHPIKPELNGKDLSKLKDINGVELFSEFAKVAKNDGSGFVNYVWPKPGSKTPEEKISFVKLFKPFNWVVGTGEYTSDRAELIKKDALKVISQMRYGDNGYFWVNDLNAVIVEHPVKPELNGKDLSSLKDENGVFVFAEFAKIAKEKGSGYVDYVWPKPGSDKVEDKISYVELFKPWGWVIGTGAYRQDLLDSIKPKIQKIEEEALHNIQTIVFNVVSSAIIILIVFMGSVYFLVKNGITKHIINLEEMMSKISNDRDLTIKIDTNTPKEISQIGLAFNSLMSSLNSLIYEARSGAIENASVSQELSTTSHVVSKNVHTSVEIIKDATQSTAEMIAEILRAIEDSKASKQEILEASNMLNDARKEIIDLTDKVQRSAESEVDLAHKIESLSHDSEQVKNVLSVISDIADQTNLLALNAAIEAARAGEHGRGFAVVADEVRKLAERTQNSLAEINATINLIVQATHSASDSMSLNSKQMEELAVVSTNVEKKINTTTDIVNKATLASDKSVEDFEKAGKHMEHISIKINNINDISISNGESVHEITDAVAHLTNMTHKLTHQLEQFRT</sequence>
<feature type="chain" id="PRO_5002840547" evidence="11">
    <location>
        <begin position="31"/>
        <end position="713"/>
    </location>
</feature>
<evidence type="ECO:0000256" key="1">
    <source>
        <dbReference type="ARBA" id="ARBA00004651"/>
    </source>
</evidence>
<evidence type="ECO:0000313" key="15">
    <source>
        <dbReference type="Proteomes" id="UP000006431"/>
    </source>
</evidence>
<keyword evidence="5 10" id="KW-0472">Membrane</keyword>
<dbReference type="OrthoDB" id="9776024at2"/>
<dbReference type="eggNOG" id="COG4564">
    <property type="taxonomic scope" value="Bacteria"/>
</dbReference>
<dbReference type="PROSITE" id="PS50885">
    <property type="entry name" value="HAMP"/>
    <property type="match status" value="1"/>
</dbReference>
<evidence type="ECO:0000256" key="7">
    <source>
        <dbReference type="ARBA" id="ARBA00029447"/>
    </source>
</evidence>
<feature type="domain" description="HAMP" evidence="13">
    <location>
        <begin position="383"/>
        <end position="436"/>
    </location>
</feature>
<gene>
    <name evidence="14" type="ORF">SMGD1_0441</name>
</gene>
<keyword evidence="9" id="KW-0175">Coiled coil</keyword>
<evidence type="ECO:0000256" key="2">
    <source>
        <dbReference type="ARBA" id="ARBA00022475"/>
    </source>
</evidence>